<accession>A0A8D8A3Y5</accession>
<protein>
    <submittedName>
        <fullName evidence="1">(northern house mosquito) hypothetical protein</fullName>
    </submittedName>
</protein>
<reference evidence="1" key="1">
    <citation type="submission" date="2021-05" db="EMBL/GenBank/DDBJ databases">
        <authorList>
            <person name="Alioto T."/>
            <person name="Alioto T."/>
            <person name="Gomez Garrido J."/>
        </authorList>
    </citation>
    <scope>NUCLEOTIDE SEQUENCE</scope>
</reference>
<proteinExistence type="predicted"/>
<organism evidence="1">
    <name type="scientific">Culex pipiens</name>
    <name type="common">House mosquito</name>
    <dbReference type="NCBI Taxonomy" id="7175"/>
    <lineage>
        <taxon>Eukaryota</taxon>
        <taxon>Metazoa</taxon>
        <taxon>Ecdysozoa</taxon>
        <taxon>Arthropoda</taxon>
        <taxon>Hexapoda</taxon>
        <taxon>Insecta</taxon>
        <taxon>Pterygota</taxon>
        <taxon>Neoptera</taxon>
        <taxon>Endopterygota</taxon>
        <taxon>Diptera</taxon>
        <taxon>Nematocera</taxon>
        <taxon>Culicoidea</taxon>
        <taxon>Culicidae</taxon>
        <taxon>Culicinae</taxon>
        <taxon>Culicini</taxon>
        <taxon>Culex</taxon>
        <taxon>Culex</taxon>
    </lineage>
</organism>
<dbReference type="EMBL" id="HBUE01014261">
    <property type="protein sequence ID" value="CAG6449889.1"/>
    <property type="molecule type" value="Transcribed_RNA"/>
</dbReference>
<evidence type="ECO:0000313" key="1">
    <source>
        <dbReference type="EMBL" id="CAG6449889.1"/>
    </source>
</evidence>
<dbReference type="AlphaFoldDB" id="A0A8D8A3Y5"/>
<name>A0A8D8A3Y5_CULPI</name>
<sequence length="121" mass="13575">MQFVSRTAEDSFGRKVQCNNNPTDVEELSGPVPVILARQCNESLQVKCCSPCEKTHRTQTHTPISCSVFCCALRPSEEKHRDVAKGVHSGCECLIRTNSSRIYVQRCILRCISRQLFGTDV</sequence>